<name>A0A1I5Y4T0_9FIRM</name>
<feature type="domain" description="HTH cro/C1-type" evidence="1">
    <location>
        <begin position="17"/>
        <end position="72"/>
    </location>
</feature>
<dbReference type="CDD" id="cd00093">
    <property type="entry name" value="HTH_XRE"/>
    <property type="match status" value="1"/>
</dbReference>
<evidence type="ECO:0000313" key="2">
    <source>
        <dbReference type="EMBL" id="SFQ38957.1"/>
    </source>
</evidence>
<gene>
    <name evidence="2" type="ORF">SAMN04487928_14035</name>
</gene>
<sequence>MDIFDVFVDMQATGDRIKQLRKEKHMRVFDLANALGLESEQAIYKWQRGQCLPNADNLVRLSILFGCHIDDILVHNMTGEDESPLLPLYEEFGRTWRLYARSFFQLHGECNLRLTSLEWLYRQ</sequence>
<dbReference type="RefSeq" id="WP_074891679.1">
    <property type="nucleotide sequence ID" value="NZ_FOXO01000040.1"/>
</dbReference>
<dbReference type="SUPFAM" id="SSF47413">
    <property type="entry name" value="lambda repressor-like DNA-binding domains"/>
    <property type="match status" value="1"/>
</dbReference>
<dbReference type="Gene3D" id="1.10.260.40">
    <property type="entry name" value="lambda repressor-like DNA-binding domains"/>
    <property type="match status" value="1"/>
</dbReference>
<dbReference type="AlphaFoldDB" id="A0A1I5Y4T0"/>
<protein>
    <submittedName>
        <fullName evidence="2">DNA-binding transcriptional regulator, XRE-family HTH domain</fullName>
    </submittedName>
</protein>
<dbReference type="InterPro" id="IPR010982">
    <property type="entry name" value="Lambda_DNA-bd_dom_sf"/>
</dbReference>
<reference evidence="3" key="1">
    <citation type="submission" date="2016-10" db="EMBL/GenBank/DDBJ databases">
        <authorList>
            <person name="Varghese N."/>
            <person name="Submissions S."/>
        </authorList>
    </citation>
    <scope>NUCLEOTIDE SEQUENCE [LARGE SCALE GENOMIC DNA]</scope>
    <source>
        <strain evidence="3">P18</strain>
    </source>
</reference>
<accession>A0A1I5Y4T0</accession>
<dbReference type="SMART" id="SM00530">
    <property type="entry name" value="HTH_XRE"/>
    <property type="match status" value="1"/>
</dbReference>
<proteinExistence type="predicted"/>
<dbReference type="OrthoDB" id="2044565at2"/>
<evidence type="ECO:0000259" key="1">
    <source>
        <dbReference type="PROSITE" id="PS50943"/>
    </source>
</evidence>
<organism evidence="2 3">
    <name type="scientific">Butyrivibrio proteoclasticus</name>
    <dbReference type="NCBI Taxonomy" id="43305"/>
    <lineage>
        <taxon>Bacteria</taxon>
        <taxon>Bacillati</taxon>
        <taxon>Bacillota</taxon>
        <taxon>Clostridia</taxon>
        <taxon>Lachnospirales</taxon>
        <taxon>Lachnospiraceae</taxon>
        <taxon>Butyrivibrio</taxon>
    </lineage>
</organism>
<evidence type="ECO:0000313" key="3">
    <source>
        <dbReference type="Proteomes" id="UP000182624"/>
    </source>
</evidence>
<dbReference type="Pfam" id="PF01381">
    <property type="entry name" value="HTH_3"/>
    <property type="match status" value="1"/>
</dbReference>
<dbReference type="GO" id="GO:0003677">
    <property type="term" value="F:DNA binding"/>
    <property type="evidence" value="ECO:0007669"/>
    <property type="project" value="UniProtKB-KW"/>
</dbReference>
<keyword evidence="3" id="KW-1185">Reference proteome</keyword>
<keyword evidence="2" id="KW-0238">DNA-binding</keyword>
<dbReference type="Proteomes" id="UP000182624">
    <property type="component" value="Unassembled WGS sequence"/>
</dbReference>
<dbReference type="PROSITE" id="PS50943">
    <property type="entry name" value="HTH_CROC1"/>
    <property type="match status" value="1"/>
</dbReference>
<dbReference type="InterPro" id="IPR001387">
    <property type="entry name" value="Cro/C1-type_HTH"/>
</dbReference>
<dbReference type="EMBL" id="FOXO01000040">
    <property type="protein sequence ID" value="SFQ38957.1"/>
    <property type="molecule type" value="Genomic_DNA"/>
</dbReference>